<sequence>MSKEDRKALNRTKMKKVYVQQHQWLGDLLWKDKKRISNIVINRGVDGTTKRGHARTT</sequence>
<proteinExistence type="predicted"/>
<organism evidence="1 2">
    <name type="scientific">Dreissena polymorpha</name>
    <name type="common">Zebra mussel</name>
    <name type="synonym">Mytilus polymorpha</name>
    <dbReference type="NCBI Taxonomy" id="45954"/>
    <lineage>
        <taxon>Eukaryota</taxon>
        <taxon>Metazoa</taxon>
        <taxon>Spiralia</taxon>
        <taxon>Lophotrochozoa</taxon>
        <taxon>Mollusca</taxon>
        <taxon>Bivalvia</taxon>
        <taxon>Autobranchia</taxon>
        <taxon>Heteroconchia</taxon>
        <taxon>Euheterodonta</taxon>
        <taxon>Imparidentia</taxon>
        <taxon>Neoheterodontei</taxon>
        <taxon>Myida</taxon>
        <taxon>Dreissenoidea</taxon>
        <taxon>Dreissenidae</taxon>
        <taxon>Dreissena</taxon>
    </lineage>
</organism>
<name>A0A9D4F200_DREPO</name>
<dbReference type="AlphaFoldDB" id="A0A9D4F200"/>
<evidence type="ECO:0000313" key="2">
    <source>
        <dbReference type="Proteomes" id="UP000828390"/>
    </source>
</evidence>
<protein>
    <submittedName>
        <fullName evidence="1">Uncharacterized protein</fullName>
    </submittedName>
</protein>
<accession>A0A9D4F200</accession>
<reference evidence="1" key="2">
    <citation type="submission" date="2020-11" db="EMBL/GenBank/DDBJ databases">
        <authorList>
            <person name="McCartney M.A."/>
            <person name="Auch B."/>
            <person name="Kono T."/>
            <person name="Mallez S."/>
            <person name="Becker A."/>
            <person name="Gohl D.M."/>
            <person name="Silverstein K.A.T."/>
            <person name="Koren S."/>
            <person name="Bechman K.B."/>
            <person name="Herman A."/>
            <person name="Abrahante J.E."/>
            <person name="Garbe J."/>
        </authorList>
    </citation>
    <scope>NUCLEOTIDE SEQUENCE</scope>
    <source>
        <strain evidence="1">Duluth1</strain>
        <tissue evidence="1">Whole animal</tissue>
    </source>
</reference>
<dbReference type="EMBL" id="JAIWYP010000008">
    <property type="protein sequence ID" value="KAH3789568.1"/>
    <property type="molecule type" value="Genomic_DNA"/>
</dbReference>
<keyword evidence="2" id="KW-1185">Reference proteome</keyword>
<reference evidence="1" key="1">
    <citation type="journal article" date="2019" name="bioRxiv">
        <title>The Genome of the Zebra Mussel, Dreissena polymorpha: A Resource for Invasive Species Research.</title>
        <authorList>
            <person name="McCartney M.A."/>
            <person name="Auch B."/>
            <person name="Kono T."/>
            <person name="Mallez S."/>
            <person name="Zhang Y."/>
            <person name="Obille A."/>
            <person name="Becker A."/>
            <person name="Abrahante J.E."/>
            <person name="Garbe J."/>
            <person name="Badalamenti J.P."/>
            <person name="Herman A."/>
            <person name="Mangelson H."/>
            <person name="Liachko I."/>
            <person name="Sullivan S."/>
            <person name="Sone E.D."/>
            <person name="Koren S."/>
            <person name="Silverstein K.A.T."/>
            <person name="Beckman K.B."/>
            <person name="Gohl D.M."/>
        </authorList>
    </citation>
    <scope>NUCLEOTIDE SEQUENCE</scope>
    <source>
        <strain evidence="1">Duluth1</strain>
        <tissue evidence="1">Whole animal</tissue>
    </source>
</reference>
<comment type="caution">
    <text evidence="1">The sequence shown here is derived from an EMBL/GenBank/DDBJ whole genome shotgun (WGS) entry which is preliminary data.</text>
</comment>
<evidence type="ECO:0000313" key="1">
    <source>
        <dbReference type="EMBL" id="KAH3789568.1"/>
    </source>
</evidence>
<dbReference type="Proteomes" id="UP000828390">
    <property type="component" value="Unassembled WGS sequence"/>
</dbReference>
<gene>
    <name evidence="1" type="ORF">DPMN_167750</name>
</gene>